<keyword evidence="2" id="KW-0732">Signal</keyword>
<evidence type="ECO:0000256" key="1">
    <source>
        <dbReference type="SAM" id="MobiDB-lite"/>
    </source>
</evidence>
<name>A0ABY5PDP5_9ACTN</name>
<feature type="region of interest" description="Disordered" evidence="1">
    <location>
        <begin position="333"/>
        <end position="360"/>
    </location>
</feature>
<gene>
    <name evidence="3" type="ORF">LRS13_18965</name>
</gene>
<dbReference type="Proteomes" id="UP001058860">
    <property type="component" value="Chromosome"/>
</dbReference>
<evidence type="ECO:0000313" key="3">
    <source>
        <dbReference type="EMBL" id="UUY02747.1"/>
    </source>
</evidence>
<dbReference type="EMBL" id="CP088295">
    <property type="protein sequence ID" value="UUY02747.1"/>
    <property type="molecule type" value="Genomic_DNA"/>
</dbReference>
<proteinExistence type="predicted"/>
<evidence type="ECO:0000313" key="4">
    <source>
        <dbReference type="Proteomes" id="UP001058860"/>
    </source>
</evidence>
<keyword evidence="4" id="KW-1185">Reference proteome</keyword>
<protein>
    <submittedName>
        <fullName evidence="3">Uncharacterized protein</fullName>
    </submittedName>
</protein>
<reference evidence="4" key="1">
    <citation type="submission" date="2021-11" db="EMBL/GenBank/DDBJ databases">
        <title>Cultivation dependent microbiological survey of springs from the worlds oldest radium mine currently devoted to the extraction of radon-saturated water.</title>
        <authorList>
            <person name="Kapinusova G."/>
            <person name="Smrhova T."/>
            <person name="Strejcek M."/>
            <person name="Suman J."/>
            <person name="Jani K."/>
            <person name="Pajer P."/>
            <person name="Uhlik O."/>
        </authorList>
    </citation>
    <scope>NUCLEOTIDE SEQUENCE [LARGE SCALE GENOMIC DNA]</scope>
    <source>
        <strain evidence="4">J379</strain>
    </source>
</reference>
<evidence type="ECO:0000256" key="2">
    <source>
        <dbReference type="SAM" id="SignalP"/>
    </source>
</evidence>
<organism evidence="3 4">
    <name type="scientific">Svornostia abyssi</name>
    <dbReference type="NCBI Taxonomy" id="2898438"/>
    <lineage>
        <taxon>Bacteria</taxon>
        <taxon>Bacillati</taxon>
        <taxon>Actinomycetota</taxon>
        <taxon>Thermoleophilia</taxon>
        <taxon>Solirubrobacterales</taxon>
        <taxon>Baekduiaceae</taxon>
        <taxon>Svornostia</taxon>
    </lineage>
</organism>
<feature type="chain" id="PRO_5045543367" evidence="2">
    <location>
        <begin position="27"/>
        <end position="484"/>
    </location>
</feature>
<accession>A0ABY5PDP5</accession>
<feature type="signal peptide" evidence="2">
    <location>
        <begin position="1"/>
        <end position="26"/>
    </location>
</feature>
<dbReference type="RefSeq" id="WP_353863270.1">
    <property type="nucleotide sequence ID" value="NZ_CP088295.1"/>
</dbReference>
<feature type="compositionally biased region" description="Gly residues" evidence="1">
    <location>
        <begin position="334"/>
        <end position="344"/>
    </location>
</feature>
<sequence>MSHRTRLTALALVATAACAAAPSAVAATPTVAYIDGNDLWFASADGTQKRQLTTTGTAERPFQVPSQGPDGATVVVKREDFEGGSRPVLYRYRADGTMQTGNVMPVYSGATAPVYPIGLDMDWQSNAVAYGYSYCGFACRSVYRGYWLTFSDNQGAFPTNPQGQSDAFFPTFYGKRVISSDSGGSLFVQPDVAEAPFTNSYQGWISGPDNNVNWRRAEVAATGQQVALEWYSRTSGDTANGIYVGQHTGAIPGNVQNICSLPTVGAASNVTFSYDGTLVAWQDGEGVKVAGAPNLAAGTPTCTLSAPARIISATGKAPHLGGADPAAWAAATGGTPGGSNGGTGSSATGGIQGGSTQGAAGTGALQLKLPTRTTRAALRKGLTFTVTVPAAGRVDASATVPSSIARRLHLRGADLRVLAASGSKAKAGTVVARGRSTAKAAGPLKVTLRLTAKARHQLSRMRGVTLRVQVSQGAATTERLVKVG</sequence>
<dbReference type="PROSITE" id="PS51257">
    <property type="entry name" value="PROKAR_LIPOPROTEIN"/>
    <property type="match status" value="1"/>
</dbReference>